<gene>
    <name evidence="2" type="ORF">2L372D_087</name>
</gene>
<sequence length="242" mass="26483">MAYTMFISGLKSGTKASDINSKLSALPESEIVMIFDSVDNYNISLQNEKTQYPIESRSNITDHVFSPDGKFSFVGRVTTAPYLVRKEVEWDTNTDPNSPKSSGRISKAYEVLKAARDSRAGISLEFEEGAISNYVISSLDMNREGPSDQMTFNISLSEMRTVTVGKTVLAINVGADLNNTSKTNQNKGAKQGSVPDLIRRKEVTVTETKNLTAPFSKIFLDEGLTTSVPQSQVQSKLSFGGN</sequence>
<evidence type="ECO:0000313" key="2">
    <source>
        <dbReference type="EMBL" id="QDB74001.1"/>
    </source>
</evidence>
<reference evidence="2 3" key="1">
    <citation type="submission" date="2019-04" db="EMBL/GenBank/DDBJ databases">
        <title>Nine Novel Phages from a Plateau Lake in Southwest China Provide Insights into Aeromonas Phage Diversity.</title>
        <authorList>
            <person name="Xiao W."/>
            <person name="Bai M."/>
            <person name="Wang Y."/>
            <person name="Cui X."/>
        </authorList>
    </citation>
    <scope>NUCLEOTIDE SEQUENCE [LARGE SCALE GENOMIC DNA]</scope>
</reference>
<dbReference type="Pfam" id="PF21821">
    <property type="entry name" value="Dit_like"/>
    <property type="match status" value="1"/>
</dbReference>
<name>A0A4Y5TX52_9CAUD</name>
<dbReference type="Proteomes" id="UP000316128">
    <property type="component" value="Segment"/>
</dbReference>
<feature type="domain" description="Dit-like phage tail protein N-terminal" evidence="1">
    <location>
        <begin position="35"/>
        <end position="169"/>
    </location>
</feature>
<evidence type="ECO:0000259" key="1">
    <source>
        <dbReference type="Pfam" id="PF21821"/>
    </source>
</evidence>
<dbReference type="EMBL" id="MK804893">
    <property type="protein sequence ID" value="QDB74001.1"/>
    <property type="molecule type" value="Genomic_DNA"/>
</dbReference>
<proteinExistence type="predicted"/>
<protein>
    <recommendedName>
        <fullName evidence="1">Dit-like phage tail protein N-terminal domain-containing protein</fullName>
    </recommendedName>
</protein>
<dbReference type="InterPro" id="IPR048494">
    <property type="entry name" value="Dit-like_N"/>
</dbReference>
<accession>A0A4Y5TX52</accession>
<evidence type="ECO:0000313" key="3">
    <source>
        <dbReference type="Proteomes" id="UP000316128"/>
    </source>
</evidence>
<organism evidence="2 3">
    <name type="scientific">Aeromonas phage 2L372D</name>
    <dbReference type="NCBI Taxonomy" id="2588097"/>
    <lineage>
        <taxon>Viruses</taxon>
        <taxon>Duplodnaviria</taxon>
        <taxon>Heunggongvirae</taxon>
        <taxon>Uroviricota</taxon>
        <taxon>Caudoviricetes</taxon>
        <taxon>Plateaulakevirus</taxon>
        <taxon>Plateaulakevirus pv2L372D</taxon>
    </lineage>
</organism>
<keyword evidence="3" id="KW-1185">Reference proteome</keyword>